<comment type="subcellular location">
    <subcellularLocation>
        <location evidence="1">Cell envelope</location>
    </subcellularLocation>
</comment>
<evidence type="ECO:0000313" key="6">
    <source>
        <dbReference type="Proteomes" id="UP000000939"/>
    </source>
</evidence>
<dbReference type="InterPro" id="IPR028082">
    <property type="entry name" value="Peripla_BP_I"/>
</dbReference>
<organism evidence="5 6">
    <name type="scientific">Arcobacter nitrofigilis (strain ATCC 33309 / DSM 7299 / CCUG 15893 / LMG 7604 / NCTC 12251 / CI)</name>
    <name type="common">Campylobacter nitrofigilis</name>
    <dbReference type="NCBI Taxonomy" id="572480"/>
    <lineage>
        <taxon>Bacteria</taxon>
        <taxon>Pseudomonadati</taxon>
        <taxon>Campylobacterota</taxon>
        <taxon>Epsilonproteobacteria</taxon>
        <taxon>Campylobacterales</taxon>
        <taxon>Arcobacteraceae</taxon>
        <taxon>Arcobacter</taxon>
    </lineage>
</organism>
<evidence type="ECO:0000256" key="2">
    <source>
        <dbReference type="ARBA" id="ARBA00007639"/>
    </source>
</evidence>
<dbReference type="Proteomes" id="UP000000939">
    <property type="component" value="Chromosome"/>
</dbReference>
<dbReference type="PANTHER" id="PTHR46847:SF1">
    <property type="entry name" value="D-ALLOSE-BINDING PERIPLASMIC PROTEIN-RELATED"/>
    <property type="match status" value="1"/>
</dbReference>
<comment type="similarity">
    <text evidence="2">Belongs to the bacterial solute-binding protein 2 family.</text>
</comment>
<accession>D5V4E1</accession>
<dbReference type="STRING" id="572480.Arnit_0208"/>
<reference evidence="5 6" key="1">
    <citation type="journal article" date="2010" name="Stand. Genomic Sci.">
        <title>Complete genome sequence of Arcobacter nitrofigilis type strain (CI).</title>
        <authorList>
            <person name="Pati A."/>
            <person name="Gronow S."/>
            <person name="Lapidus A."/>
            <person name="Copeland A."/>
            <person name="Glavina Del Rio T."/>
            <person name="Nolan M."/>
            <person name="Lucas S."/>
            <person name="Tice H."/>
            <person name="Cheng J.F."/>
            <person name="Han C."/>
            <person name="Chertkov O."/>
            <person name="Bruce D."/>
            <person name="Tapia R."/>
            <person name="Goodwin L."/>
            <person name="Pitluck S."/>
            <person name="Liolios K."/>
            <person name="Ivanova N."/>
            <person name="Mavromatis K."/>
            <person name="Chen A."/>
            <person name="Palaniappan K."/>
            <person name="Land M."/>
            <person name="Hauser L."/>
            <person name="Chang Y.J."/>
            <person name="Jeffries C.D."/>
            <person name="Detter J.C."/>
            <person name="Rohde M."/>
            <person name="Goker M."/>
            <person name="Bristow J."/>
            <person name="Eisen J.A."/>
            <person name="Markowitz V."/>
            <person name="Hugenholtz P."/>
            <person name="Klenk H.P."/>
            <person name="Kyrpides N.C."/>
        </authorList>
    </citation>
    <scope>NUCLEOTIDE SEQUENCE [LARGE SCALE GENOMIC DNA]</scope>
    <source>
        <strain evidence="6">ATCC 33309 / DSM 7299 / CCUG 15893 / LMG 7604 / NCTC 12251 / CI</strain>
    </source>
</reference>
<dbReference type="GO" id="GO:0030313">
    <property type="term" value="C:cell envelope"/>
    <property type="evidence" value="ECO:0007669"/>
    <property type="project" value="UniProtKB-SubCell"/>
</dbReference>
<dbReference type="OrthoDB" id="9813037at2"/>
<dbReference type="KEGG" id="ant:Arnit_0208"/>
<dbReference type="PANTHER" id="PTHR46847">
    <property type="entry name" value="D-ALLOSE-BINDING PERIPLASMIC PROTEIN-RELATED"/>
    <property type="match status" value="1"/>
</dbReference>
<sequence precursor="true">MYIKKLFIIFLFTFISSIEAYGVNVQNKKIAYLVANLEIPFWQIMKKGIKTNCNKLGYDLEVLDAQDNQKKELENTVKAIKDKVDGIVLSSINSYTAGTILKLTKKANIPVVISDTGTRSKDYISYISSNNKLGAYDLGKYLTKELTKKGFEKGEIGIIALPQKKIITQERTAGFLKALDESPFKSADLKQVKTRTEEETYNLIKNMIIQYPDLHTIWLQSSKTYKSAIKAINDFKKQNEILLITFDLEPDFLELIPKNIILASAVQQPFIMGELALEQMDNYLKGKKVQKVIELPVNIITADNIKEKTAFINHNVLGIQSN</sequence>
<evidence type="ECO:0000313" key="5">
    <source>
        <dbReference type="EMBL" id="ADG91874.1"/>
    </source>
</evidence>
<proteinExistence type="inferred from homology"/>
<gene>
    <name evidence="5" type="ordered locus">Arnit_0208</name>
</gene>
<dbReference type="eggNOG" id="COG1879">
    <property type="taxonomic scope" value="Bacteria"/>
</dbReference>
<keyword evidence="6" id="KW-1185">Reference proteome</keyword>
<dbReference type="EMBL" id="CP001999">
    <property type="protein sequence ID" value="ADG91874.1"/>
    <property type="molecule type" value="Genomic_DNA"/>
</dbReference>
<keyword evidence="3" id="KW-0732">Signal</keyword>
<dbReference type="Gene3D" id="3.40.50.2300">
    <property type="match status" value="2"/>
</dbReference>
<dbReference type="Pfam" id="PF13407">
    <property type="entry name" value="Peripla_BP_4"/>
    <property type="match status" value="1"/>
</dbReference>
<dbReference type="SUPFAM" id="SSF53822">
    <property type="entry name" value="Periplasmic binding protein-like I"/>
    <property type="match status" value="1"/>
</dbReference>
<dbReference type="HOGENOM" id="CLU_037628_3_3_7"/>
<evidence type="ECO:0000256" key="1">
    <source>
        <dbReference type="ARBA" id="ARBA00004196"/>
    </source>
</evidence>
<protein>
    <submittedName>
        <fullName evidence="5">Periplasmic binding protein/LacI transcriptional regulator</fullName>
    </submittedName>
</protein>
<evidence type="ECO:0000259" key="4">
    <source>
        <dbReference type="Pfam" id="PF13407"/>
    </source>
</evidence>
<dbReference type="InterPro" id="IPR025997">
    <property type="entry name" value="SBP_2_dom"/>
</dbReference>
<feature type="domain" description="Periplasmic binding protein" evidence="4">
    <location>
        <begin position="30"/>
        <end position="288"/>
    </location>
</feature>
<dbReference type="AlphaFoldDB" id="D5V4E1"/>
<dbReference type="GO" id="GO:0030246">
    <property type="term" value="F:carbohydrate binding"/>
    <property type="evidence" value="ECO:0007669"/>
    <property type="project" value="UniProtKB-ARBA"/>
</dbReference>
<name>D5V4E1_ARCNC</name>
<evidence type="ECO:0000256" key="3">
    <source>
        <dbReference type="ARBA" id="ARBA00022729"/>
    </source>
</evidence>